<evidence type="ECO:0000256" key="2">
    <source>
        <dbReference type="ARBA" id="ARBA00022763"/>
    </source>
</evidence>
<dbReference type="PANTHER" id="PTHR35369">
    <property type="entry name" value="BLR3025 PROTEIN-RELATED"/>
    <property type="match status" value="1"/>
</dbReference>
<dbReference type="GO" id="GO:0003684">
    <property type="term" value="F:damaged DNA binding"/>
    <property type="evidence" value="ECO:0007669"/>
    <property type="project" value="InterPro"/>
</dbReference>
<dbReference type="AlphaFoldDB" id="A0A1E7KBI7"/>
<dbReference type="InterPro" id="IPR043128">
    <property type="entry name" value="Rev_trsase/Diguanyl_cyclase"/>
</dbReference>
<comment type="similarity">
    <text evidence="1">Belongs to the DNA polymerase type-Y family.</text>
</comment>
<dbReference type="Proteomes" id="UP000175829">
    <property type="component" value="Unassembled WGS sequence"/>
</dbReference>
<dbReference type="PATRIC" id="fig|943816.4.peg.1874"/>
<gene>
    <name evidence="6" type="ORF">AN217_12255</name>
</gene>
<name>A0A1E7KBI7_9ACTN</name>
<dbReference type="Pfam" id="PF11799">
    <property type="entry name" value="IMS_C"/>
    <property type="match status" value="1"/>
</dbReference>
<evidence type="ECO:0000313" key="6">
    <source>
        <dbReference type="EMBL" id="OEV01214.1"/>
    </source>
</evidence>
<evidence type="ECO:0000256" key="4">
    <source>
        <dbReference type="SAM" id="MobiDB-lite"/>
    </source>
</evidence>
<feature type="domain" description="UmuC" evidence="5">
    <location>
        <begin position="35"/>
        <end position="135"/>
    </location>
</feature>
<dbReference type="InterPro" id="IPR001126">
    <property type="entry name" value="UmuC"/>
</dbReference>
<dbReference type="SUPFAM" id="SSF56672">
    <property type="entry name" value="DNA/RNA polymerases"/>
    <property type="match status" value="1"/>
</dbReference>
<evidence type="ECO:0000256" key="1">
    <source>
        <dbReference type="ARBA" id="ARBA00010945"/>
    </source>
</evidence>
<dbReference type="InterPro" id="IPR036775">
    <property type="entry name" value="DNA_pol_Y-fam_lit_finger_sf"/>
</dbReference>
<dbReference type="SUPFAM" id="SSF100879">
    <property type="entry name" value="Lesion bypass DNA polymerase (Y-family), little finger domain"/>
    <property type="match status" value="1"/>
</dbReference>
<dbReference type="GO" id="GO:0006281">
    <property type="term" value="P:DNA repair"/>
    <property type="evidence" value="ECO:0007669"/>
    <property type="project" value="InterPro"/>
</dbReference>
<dbReference type="InterPro" id="IPR050356">
    <property type="entry name" value="SulA_CellDiv_inhibitor"/>
</dbReference>
<accession>A0A1E7KBI7</accession>
<dbReference type="Gene3D" id="3.30.70.270">
    <property type="match status" value="1"/>
</dbReference>
<feature type="region of interest" description="Disordered" evidence="4">
    <location>
        <begin position="176"/>
        <end position="201"/>
    </location>
</feature>
<evidence type="ECO:0000259" key="5">
    <source>
        <dbReference type="PROSITE" id="PS50173"/>
    </source>
</evidence>
<dbReference type="PROSITE" id="PS50173">
    <property type="entry name" value="UMUC"/>
    <property type="match status" value="1"/>
</dbReference>
<keyword evidence="2" id="KW-0227">DNA damage</keyword>
<organism evidence="6 7">
    <name type="scientific">Streptomyces qinglanensis</name>
    <dbReference type="NCBI Taxonomy" id="943816"/>
    <lineage>
        <taxon>Bacteria</taxon>
        <taxon>Bacillati</taxon>
        <taxon>Actinomycetota</taxon>
        <taxon>Actinomycetes</taxon>
        <taxon>Kitasatosporales</taxon>
        <taxon>Streptomycetaceae</taxon>
        <taxon>Streptomyces</taxon>
    </lineage>
</organism>
<dbReference type="Pfam" id="PF00817">
    <property type="entry name" value="IMS"/>
    <property type="match status" value="1"/>
</dbReference>
<dbReference type="EMBL" id="LJGV01000022">
    <property type="protein sequence ID" value="OEV01214.1"/>
    <property type="molecule type" value="Genomic_DNA"/>
</dbReference>
<protein>
    <submittedName>
        <fullName evidence="6">DNA polymerase</fullName>
    </submittedName>
</protein>
<evidence type="ECO:0000256" key="3">
    <source>
        <dbReference type="ARBA" id="ARBA00025589"/>
    </source>
</evidence>
<dbReference type="Pfam" id="PF14520">
    <property type="entry name" value="HHH_5"/>
    <property type="match status" value="1"/>
</dbReference>
<dbReference type="PANTHER" id="PTHR35369:SF2">
    <property type="entry name" value="BLR3025 PROTEIN"/>
    <property type="match status" value="1"/>
</dbReference>
<comment type="function">
    <text evidence="3">Poorly processive, error-prone DNA polymerase involved in untargeted mutagenesis. Copies undamaged DNA at stalled replication forks, which arise in vivo from mismatched or misaligned primer ends. These misaligned primers can be extended by PolIV. Exhibits no 3'-5' exonuclease (proofreading) activity. May be involved in translesional synthesis, in conjunction with the beta clamp from PolIII.</text>
</comment>
<dbReference type="Gene3D" id="3.30.1490.100">
    <property type="entry name" value="DNA polymerase, Y-family, little finger domain"/>
    <property type="match status" value="1"/>
</dbReference>
<dbReference type="InterPro" id="IPR043502">
    <property type="entry name" value="DNA/RNA_pol_sf"/>
</dbReference>
<comment type="caution">
    <text evidence="6">The sequence shown here is derived from an EMBL/GenBank/DDBJ whole genome shotgun (WGS) entry which is preliminary data.</text>
</comment>
<evidence type="ECO:0000313" key="7">
    <source>
        <dbReference type="Proteomes" id="UP000175829"/>
    </source>
</evidence>
<proteinExistence type="inferred from homology"/>
<dbReference type="Gene3D" id="1.10.150.20">
    <property type="entry name" value="5' to 3' exonuclease, C-terminal subdomain"/>
    <property type="match status" value="1"/>
</dbReference>
<dbReference type="RefSeq" id="WP_026004422.1">
    <property type="nucleotide sequence ID" value="NZ_LJGV01000022.1"/>
</dbReference>
<dbReference type="InterPro" id="IPR017961">
    <property type="entry name" value="DNA_pol_Y-fam_little_finger"/>
</dbReference>
<sequence>MSGPAPAPAGARRSHVLYVHFDGAGAAGPGRHDALLALLTDITPVVQALPPDAALADVRGALRYFGRDAVDLARLVRLRALALYGTDCTVGVAANPLLARMAAQAGEPGRVREVRPEDAAGFLDRRPVAALHGVGPATARALCAYGLDSVGRLAAAPPATLQRILGAAAGRRLHERARGIDPAPVTPTAPPRSAGAEHRFERDELDAVRRRAALLTLADGLGFRLRAEGQVARALTLTVRYADRTATTRTRTLPEPTAHTPGLTAAAYALHDALGLQRARVRGLALRAEELTAAELASHQLSFDVREEKARRAEAAADRARRRFGAAAVRPAGSDPPKAA</sequence>
<reference evidence="6 7" key="1">
    <citation type="journal article" date="2016" name="Front. Microbiol.">
        <title>Comparative Genomics Analysis of Streptomyces Species Reveals Their Adaptation to the Marine Environment and Their Diversity at the Genomic Level.</title>
        <authorList>
            <person name="Tian X."/>
            <person name="Zhang Z."/>
            <person name="Yang T."/>
            <person name="Chen M."/>
            <person name="Li J."/>
            <person name="Chen F."/>
            <person name="Yang J."/>
            <person name="Li W."/>
            <person name="Zhang B."/>
            <person name="Zhang Z."/>
            <person name="Wu J."/>
            <person name="Zhang C."/>
            <person name="Long L."/>
            <person name="Xiao J."/>
        </authorList>
    </citation>
    <scope>NUCLEOTIDE SEQUENCE [LARGE SCALE GENOMIC DNA]</scope>
    <source>
        <strain evidence="6 7">SCSIO M10379</strain>
    </source>
</reference>